<gene>
    <name evidence="1" type="ORF">VF08_36295</name>
</gene>
<dbReference type="AlphaFoldDB" id="A0A9Q5Z4J9"/>
<evidence type="ECO:0000313" key="1">
    <source>
        <dbReference type="EMBL" id="PHJ92888.1"/>
    </source>
</evidence>
<proteinExistence type="predicted"/>
<dbReference type="EMBL" id="LAHD01000208">
    <property type="protein sequence ID" value="PHJ92888.1"/>
    <property type="molecule type" value="Genomic_DNA"/>
</dbReference>
<organism evidence="1 2">
    <name type="scientific">Nostoc linckia z8</name>
    <dbReference type="NCBI Taxonomy" id="1628746"/>
    <lineage>
        <taxon>Bacteria</taxon>
        <taxon>Bacillati</taxon>
        <taxon>Cyanobacteriota</taxon>
        <taxon>Cyanophyceae</taxon>
        <taxon>Nostocales</taxon>
        <taxon>Nostocaceae</taxon>
        <taxon>Nostoc</taxon>
    </lineage>
</organism>
<dbReference type="Proteomes" id="UP000222310">
    <property type="component" value="Unassembled WGS sequence"/>
</dbReference>
<protein>
    <recommendedName>
        <fullName evidence="3">Type II toxin-antitoxin system VapB family antitoxin</fullName>
    </recommendedName>
</protein>
<reference evidence="1 2" key="1">
    <citation type="submission" date="2015-02" db="EMBL/GenBank/DDBJ databases">
        <title>Nostoc linckia genome annotation.</title>
        <authorList>
            <person name="Zhou Z."/>
        </authorList>
    </citation>
    <scope>NUCLEOTIDE SEQUENCE [LARGE SCALE GENOMIC DNA]</scope>
    <source>
        <strain evidence="2">z8</strain>
    </source>
</reference>
<dbReference type="InterPro" id="IPR019239">
    <property type="entry name" value="VapB_antitoxin"/>
</dbReference>
<evidence type="ECO:0000313" key="2">
    <source>
        <dbReference type="Proteomes" id="UP000222310"/>
    </source>
</evidence>
<evidence type="ECO:0008006" key="3">
    <source>
        <dbReference type="Google" id="ProtNLM"/>
    </source>
</evidence>
<comment type="caution">
    <text evidence="1">The sequence shown here is derived from an EMBL/GenBank/DDBJ whole genome shotgun (WGS) entry which is preliminary data.</text>
</comment>
<dbReference type="Pfam" id="PF09957">
    <property type="entry name" value="VapB_antitoxin"/>
    <property type="match status" value="1"/>
</dbReference>
<accession>A0A9Q5Z4J9</accession>
<sequence>MQITLNLDESLLSEALQLTNFTTQEELVNFALQELVRSRSDSSKASHRKKNLFDLAGQIQFAPDFDHKALRETRHAAD</sequence>
<name>A0A9Q5Z4J9_NOSLI</name>
<dbReference type="RefSeq" id="WP_099071772.1">
    <property type="nucleotide sequence ID" value="NZ_LAHD01000208.1"/>
</dbReference>